<dbReference type="Proteomes" id="UP001429580">
    <property type="component" value="Unassembled WGS sequence"/>
</dbReference>
<dbReference type="RefSeq" id="WP_166949546.1">
    <property type="nucleotide sequence ID" value="NZ_JAASQI010000002.1"/>
</dbReference>
<sequence length="155" mass="16461">MAEGFSGDDAKIYIGGQGDLATESNWQEVGGIEEIGEFGITYASNSYQTKGDKNTAVVKGAKEATTLDLTLIRDTLDPGQADLQDALDDSCDYNFKIELNDVNCAGGSGATGGNIKFKAKVMSYTVNPADILRSSTSLGINTKYWIETPRTNGAT</sequence>
<organism evidence="1 2">
    <name type="scientific">Pseudochelatococcus lubricantis</name>
    <dbReference type="NCBI Taxonomy" id="1538102"/>
    <lineage>
        <taxon>Bacteria</taxon>
        <taxon>Pseudomonadati</taxon>
        <taxon>Pseudomonadota</taxon>
        <taxon>Alphaproteobacteria</taxon>
        <taxon>Hyphomicrobiales</taxon>
        <taxon>Chelatococcaceae</taxon>
        <taxon>Pseudochelatococcus</taxon>
    </lineage>
</organism>
<comment type="caution">
    <text evidence="1">The sequence shown here is derived from an EMBL/GenBank/DDBJ whole genome shotgun (WGS) entry which is preliminary data.</text>
</comment>
<proteinExistence type="predicted"/>
<evidence type="ECO:0000313" key="1">
    <source>
        <dbReference type="EMBL" id="NIJ57230.1"/>
    </source>
</evidence>
<gene>
    <name evidence="1" type="ORF">FHS82_001056</name>
</gene>
<keyword evidence="2" id="KW-1185">Reference proteome</keyword>
<protein>
    <submittedName>
        <fullName evidence="1">Uncharacterized protein</fullName>
    </submittedName>
</protein>
<reference evidence="1 2" key="1">
    <citation type="submission" date="2020-03" db="EMBL/GenBank/DDBJ databases">
        <title>Genomic Encyclopedia of Type Strains, Phase IV (KMG-IV): sequencing the most valuable type-strain genomes for metagenomic binning, comparative biology and taxonomic classification.</title>
        <authorList>
            <person name="Goeker M."/>
        </authorList>
    </citation>
    <scope>NUCLEOTIDE SEQUENCE [LARGE SCALE GENOMIC DNA]</scope>
    <source>
        <strain evidence="1 2">DSM 103870</strain>
    </source>
</reference>
<name>A0ABX0UZ55_9HYPH</name>
<dbReference type="EMBL" id="JAASQI010000002">
    <property type="protein sequence ID" value="NIJ57230.1"/>
    <property type="molecule type" value="Genomic_DNA"/>
</dbReference>
<accession>A0ABX0UZ55</accession>
<evidence type="ECO:0000313" key="2">
    <source>
        <dbReference type="Proteomes" id="UP001429580"/>
    </source>
</evidence>
<dbReference type="Gene3D" id="4.10.410.40">
    <property type="match status" value="1"/>
</dbReference>